<dbReference type="Proteomes" id="UP001431209">
    <property type="component" value="Unassembled WGS sequence"/>
</dbReference>
<reference evidence="1 2" key="1">
    <citation type="submission" date="2024-03" db="EMBL/GenBank/DDBJ databases">
        <title>The Acrasis kona genome and developmental transcriptomes reveal deep origins of eukaryotic multicellular pathways.</title>
        <authorList>
            <person name="Sheikh S."/>
            <person name="Fu C.-J."/>
            <person name="Brown M.W."/>
            <person name="Baldauf S.L."/>
        </authorList>
    </citation>
    <scope>NUCLEOTIDE SEQUENCE [LARGE SCALE GENOMIC DNA]</scope>
    <source>
        <strain evidence="1 2">ATCC MYA-3509</strain>
    </source>
</reference>
<organism evidence="1 2">
    <name type="scientific">Acrasis kona</name>
    <dbReference type="NCBI Taxonomy" id="1008807"/>
    <lineage>
        <taxon>Eukaryota</taxon>
        <taxon>Discoba</taxon>
        <taxon>Heterolobosea</taxon>
        <taxon>Tetramitia</taxon>
        <taxon>Eutetramitia</taxon>
        <taxon>Acrasidae</taxon>
        <taxon>Acrasis</taxon>
    </lineage>
</organism>
<dbReference type="AlphaFoldDB" id="A0AAW2ZDR7"/>
<keyword evidence="2" id="KW-1185">Reference proteome</keyword>
<proteinExistence type="predicted"/>
<protein>
    <submittedName>
        <fullName evidence="1">LeuB</fullName>
    </submittedName>
</protein>
<dbReference type="EMBL" id="JAOPGA020001264">
    <property type="protein sequence ID" value="KAL0486757.1"/>
    <property type="molecule type" value="Genomic_DNA"/>
</dbReference>
<evidence type="ECO:0000313" key="2">
    <source>
        <dbReference type="Proteomes" id="UP001431209"/>
    </source>
</evidence>
<gene>
    <name evidence="1" type="ORF">AKO1_001563</name>
</gene>
<name>A0AAW2ZDR7_9EUKA</name>
<evidence type="ECO:0000313" key="1">
    <source>
        <dbReference type="EMBL" id="KAL0486757.1"/>
    </source>
</evidence>
<sequence>MLEMPAWAAKLKENEFGGQYTNGGRLPDSQYSEIMEYILEHPGLSIRLRIADNLNVLGQQLLNHLDTYMVNANQNLVDQQMKQ</sequence>
<accession>A0AAW2ZDR7</accession>
<comment type="caution">
    <text evidence="1">The sequence shown here is derived from an EMBL/GenBank/DDBJ whole genome shotgun (WGS) entry which is preliminary data.</text>
</comment>